<evidence type="ECO:0000313" key="5">
    <source>
        <dbReference type="Proteomes" id="UP000272778"/>
    </source>
</evidence>
<dbReference type="InterPro" id="IPR016164">
    <property type="entry name" value="FAD-linked_Oxase-like_C"/>
</dbReference>
<dbReference type="InterPro" id="IPR016166">
    <property type="entry name" value="FAD-bd_PCMH"/>
</dbReference>
<dbReference type="PANTHER" id="PTHR11748:SF103">
    <property type="entry name" value="GLYCOLATE OXIDASE SUBUNIT GLCE"/>
    <property type="match status" value="1"/>
</dbReference>
<dbReference type="PANTHER" id="PTHR11748">
    <property type="entry name" value="D-LACTATE DEHYDROGENASE"/>
    <property type="match status" value="1"/>
</dbReference>
<keyword evidence="2" id="KW-0274">FAD</keyword>
<dbReference type="InterPro" id="IPR016169">
    <property type="entry name" value="FAD-bd_PCMH_sub2"/>
</dbReference>
<evidence type="ECO:0000313" key="4">
    <source>
        <dbReference type="EMBL" id="RQH05796.1"/>
    </source>
</evidence>
<name>A0A3N6Q0U3_9BURK</name>
<reference evidence="4 5" key="1">
    <citation type="submission" date="2018-11" db="EMBL/GenBank/DDBJ databases">
        <title>Paraburkholderia sp. DHOA04, isolated from soil.</title>
        <authorList>
            <person name="Gao Z.-H."/>
            <person name="Qiu L.-H."/>
            <person name="Fu J.-C."/>
        </authorList>
    </citation>
    <scope>NUCLEOTIDE SEQUENCE [LARGE SCALE GENOMIC DNA]</scope>
    <source>
        <strain evidence="4 5">DHOA04</strain>
    </source>
</reference>
<evidence type="ECO:0000259" key="3">
    <source>
        <dbReference type="PROSITE" id="PS51387"/>
    </source>
</evidence>
<proteinExistence type="predicted"/>
<evidence type="ECO:0000256" key="2">
    <source>
        <dbReference type="ARBA" id="ARBA00022827"/>
    </source>
</evidence>
<evidence type="ECO:0000256" key="1">
    <source>
        <dbReference type="ARBA" id="ARBA00022630"/>
    </source>
</evidence>
<dbReference type="GO" id="GO:0071949">
    <property type="term" value="F:FAD binding"/>
    <property type="evidence" value="ECO:0007669"/>
    <property type="project" value="InterPro"/>
</dbReference>
<dbReference type="Proteomes" id="UP000272778">
    <property type="component" value="Unassembled WGS sequence"/>
</dbReference>
<dbReference type="RefSeq" id="WP_124151724.1">
    <property type="nucleotide sequence ID" value="NZ_RQIS01000009.1"/>
</dbReference>
<dbReference type="Pfam" id="PF01565">
    <property type="entry name" value="FAD_binding_4"/>
    <property type="match status" value="1"/>
</dbReference>
<dbReference type="SUPFAM" id="SSF56176">
    <property type="entry name" value="FAD-binding/transporter-associated domain-like"/>
    <property type="match status" value="1"/>
</dbReference>
<dbReference type="NCBIfam" id="NF008439">
    <property type="entry name" value="PRK11282.1"/>
    <property type="match status" value="1"/>
</dbReference>
<comment type="caution">
    <text evidence="4">The sequence shown here is derived from an EMBL/GenBank/DDBJ whole genome shotgun (WGS) entry which is preliminary data.</text>
</comment>
<dbReference type="AlphaFoldDB" id="A0A3N6Q0U3"/>
<dbReference type="Gene3D" id="3.30.465.10">
    <property type="match status" value="1"/>
</dbReference>
<keyword evidence="1" id="KW-0285">Flavoprotein</keyword>
<keyword evidence="5" id="KW-1185">Reference proteome</keyword>
<dbReference type="InterPro" id="IPR006094">
    <property type="entry name" value="Oxid_FAD_bind_N"/>
</dbReference>
<dbReference type="GO" id="GO:0003824">
    <property type="term" value="F:catalytic activity"/>
    <property type="evidence" value="ECO:0007669"/>
    <property type="project" value="InterPro"/>
</dbReference>
<gene>
    <name evidence="4" type="primary">glcE</name>
    <name evidence="4" type="ORF">D1Y85_14395</name>
</gene>
<dbReference type="InterPro" id="IPR036318">
    <property type="entry name" value="FAD-bd_PCMH-like_sf"/>
</dbReference>
<dbReference type="SUPFAM" id="SSF55103">
    <property type="entry name" value="FAD-linked oxidases, C-terminal domain"/>
    <property type="match status" value="1"/>
</dbReference>
<dbReference type="EMBL" id="RQIS01000009">
    <property type="protein sequence ID" value="RQH05796.1"/>
    <property type="molecule type" value="Genomic_DNA"/>
</dbReference>
<feature type="domain" description="FAD-binding PCMH-type" evidence="3">
    <location>
        <begin position="1"/>
        <end position="176"/>
    </location>
</feature>
<sequence length="355" mass="38180">MRRELDSMDDSAALIAQVEAARAARTPLRIRGGDSKAFIGRPVDAPEIDTRRHRGIVQYDPTELVVTARAGTPLADVEAVLDEAGQMLPFEAPAFGGAATMGGMFATGVSGARRPWVGAVRDFALGCRVISGEARHLRFGGEVMKNVAGYDVSRLMVGSFGCLGLVTEVSFKVLPKPRASRYVALELTPDAARERLTAWRRTGLPVTGACHADGVLQVRLEGGVGSVRGAREAIGGADADETFWTQLRDFTLPFFADARPLWRLSLPVAAPNSALPGDALLDWGGAQRWLKTEADASEVRRIARELGGHASAFTLGATDTPFQPLPDPLMQLHRRLKAQLDPLGIFNPGRMYADL</sequence>
<dbReference type="PROSITE" id="PS51387">
    <property type="entry name" value="FAD_PCMH"/>
    <property type="match status" value="1"/>
</dbReference>
<dbReference type="OrthoDB" id="9811557at2"/>
<protein>
    <submittedName>
        <fullName evidence="4">Glycolate oxidase subunit GlcE</fullName>
    </submittedName>
</protein>
<accession>A0A3N6Q0U3</accession>
<organism evidence="4 5">
    <name type="scientific">Paraburkholderia dinghuensis</name>
    <dbReference type="NCBI Taxonomy" id="2305225"/>
    <lineage>
        <taxon>Bacteria</taxon>
        <taxon>Pseudomonadati</taxon>
        <taxon>Pseudomonadota</taxon>
        <taxon>Betaproteobacteria</taxon>
        <taxon>Burkholderiales</taxon>
        <taxon>Burkholderiaceae</taxon>
        <taxon>Paraburkholderia</taxon>
    </lineage>
</organism>